<reference evidence="2" key="1">
    <citation type="journal article" date="2023" name="Commun. Biol.">
        <title>Genome analysis of Parmales, the sister group of diatoms, reveals the evolutionary specialization of diatoms from phago-mixotrophs to photoautotrophs.</title>
        <authorList>
            <person name="Ban H."/>
            <person name="Sato S."/>
            <person name="Yoshikawa S."/>
            <person name="Yamada K."/>
            <person name="Nakamura Y."/>
            <person name="Ichinomiya M."/>
            <person name="Sato N."/>
            <person name="Blanc-Mathieu R."/>
            <person name="Endo H."/>
            <person name="Kuwata A."/>
            <person name="Ogata H."/>
        </authorList>
    </citation>
    <scope>NUCLEOTIDE SEQUENCE [LARGE SCALE GENOMIC DNA]</scope>
</reference>
<evidence type="ECO:0000313" key="1">
    <source>
        <dbReference type="EMBL" id="GMH80754.1"/>
    </source>
</evidence>
<evidence type="ECO:0008006" key="3">
    <source>
        <dbReference type="Google" id="ProtNLM"/>
    </source>
</evidence>
<dbReference type="PANTHER" id="PTHR13887:SF41">
    <property type="entry name" value="THIOREDOXIN SUPERFAMILY PROTEIN"/>
    <property type="match status" value="1"/>
</dbReference>
<name>A0A9W7B6H4_9STRA</name>
<organism evidence="1 2">
    <name type="scientific">Triparma laevis f. inornata</name>
    <dbReference type="NCBI Taxonomy" id="1714386"/>
    <lineage>
        <taxon>Eukaryota</taxon>
        <taxon>Sar</taxon>
        <taxon>Stramenopiles</taxon>
        <taxon>Ochrophyta</taxon>
        <taxon>Bolidophyceae</taxon>
        <taxon>Parmales</taxon>
        <taxon>Triparmaceae</taxon>
        <taxon>Triparma</taxon>
    </lineage>
</organism>
<dbReference type="Gene3D" id="3.40.30.10">
    <property type="entry name" value="Glutaredoxin"/>
    <property type="match status" value="1"/>
</dbReference>
<dbReference type="Proteomes" id="UP001162640">
    <property type="component" value="Unassembled WGS sequence"/>
</dbReference>
<evidence type="ECO:0000313" key="2">
    <source>
        <dbReference type="Proteomes" id="UP001162640"/>
    </source>
</evidence>
<gene>
    <name evidence="1" type="ORF">TL16_g08682</name>
</gene>
<sequence>MELWSERRPFPPPTPTLDFKVIRVPFFLEPDYDDSVPFVETNRERLLKKWGGEAGWREQRKRHDLQGRGEAAGIPHFNNNRLASNTMKSHRLVQYIGKKFGLAESEELYDRLNVYHFVDGKALNDVDGLVDVTIDVLKLTDGGKEIRSFLNDPLEPGRKEIEEAYKLTHELGIHSIPNFVVGGKFILSGAASPTDFLDVFEQVQEDGCSNPVFAKVLGVRDFQATINE</sequence>
<dbReference type="EMBL" id="BLQM01000288">
    <property type="protein sequence ID" value="GMH80754.1"/>
    <property type="molecule type" value="Genomic_DNA"/>
</dbReference>
<dbReference type="InterPro" id="IPR036249">
    <property type="entry name" value="Thioredoxin-like_sf"/>
</dbReference>
<dbReference type="SUPFAM" id="SSF52833">
    <property type="entry name" value="Thioredoxin-like"/>
    <property type="match status" value="1"/>
</dbReference>
<accession>A0A9W7B6H4</accession>
<comment type="caution">
    <text evidence="1">The sequence shown here is derived from an EMBL/GenBank/DDBJ whole genome shotgun (WGS) entry which is preliminary data.</text>
</comment>
<dbReference type="PANTHER" id="PTHR13887">
    <property type="entry name" value="GLUTATHIONE S-TRANSFERASE KAPPA"/>
    <property type="match status" value="1"/>
</dbReference>
<protein>
    <recommendedName>
        <fullName evidence="3">DSBA-like thioredoxin domain-containing protein</fullName>
    </recommendedName>
</protein>
<dbReference type="AlphaFoldDB" id="A0A9W7B6H4"/>
<proteinExistence type="predicted"/>